<evidence type="ECO:0000259" key="2">
    <source>
        <dbReference type="Pfam" id="PF01593"/>
    </source>
</evidence>
<dbReference type="PRINTS" id="PR00419">
    <property type="entry name" value="ADXRDTASE"/>
</dbReference>
<keyword evidence="1" id="KW-1133">Transmembrane helix</keyword>
<dbReference type="OrthoDB" id="5977668at2759"/>
<gene>
    <name evidence="3" type="ORF">IWQ60_008720</name>
</gene>
<dbReference type="Proteomes" id="UP001150569">
    <property type="component" value="Unassembled WGS sequence"/>
</dbReference>
<dbReference type="PANTHER" id="PTHR42923:SF17">
    <property type="entry name" value="AMINE OXIDASE DOMAIN-CONTAINING PROTEIN"/>
    <property type="match status" value="1"/>
</dbReference>
<feature type="transmembrane region" description="Helical" evidence="1">
    <location>
        <begin position="542"/>
        <end position="570"/>
    </location>
</feature>
<organism evidence="3 4">
    <name type="scientific">Tieghemiomyces parasiticus</name>
    <dbReference type="NCBI Taxonomy" id="78921"/>
    <lineage>
        <taxon>Eukaryota</taxon>
        <taxon>Fungi</taxon>
        <taxon>Fungi incertae sedis</taxon>
        <taxon>Zoopagomycota</taxon>
        <taxon>Kickxellomycotina</taxon>
        <taxon>Dimargaritomycetes</taxon>
        <taxon>Dimargaritales</taxon>
        <taxon>Dimargaritaceae</taxon>
        <taxon>Tieghemiomyces</taxon>
    </lineage>
</organism>
<sequence length="575" mass="63172">MSATSTKARGKRIAIVGSGVSGLGAAWLLSQHSPHSVTLYEKEDYVGGHTHTVMYQPPTPAPGATRTDNDAGPVPAPVPVDTGFIVYNRLTYPNLINFFKTLDVATEGSDMSFAVSRDRGRFEWAGSDLTTLFAQVSNLWRPEFWRMLYDIIRFNHLATDLLSDSAVGDPTKLTIGEYLDRHGYSEAFRRDYLIPMTAAVWSTPMDKCALAFPAYTLIKFMHNHCLLNILNRPQWRTVTGGSWSYVRKVVAGLRDIRTGTAIVSIVRRPSATTGNTTVEIVDSQGRTEQFDHVVLSTHADQSLAILGDDATPEERALLSSFQFTSNHAVLHADPSLMPARRAAWCSWNYLMRSADFKDLRHHGQTAVTSAQVTKLGGTDTDTTRSTNLPDNISLTYWMNRLQNIPEDQYGPILVSLNPLYPPRPELTLGQWDYTHPLVTPESVAAQARLAQYQAQQFVWIDREPTHGDDGGSVDQDTVAVTTSAPMQTSFCGAWTKYGFHEDGLTSGLNVATALGATCPFEISDATHIRDTPAPSSALLRGMFAVLNLLFANSGPIFGAVLLTVLLTLAIQSYGI</sequence>
<reference evidence="3" key="1">
    <citation type="submission" date="2022-07" db="EMBL/GenBank/DDBJ databases">
        <title>Phylogenomic reconstructions and comparative analyses of Kickxellomycotina fungi.</title>
        <authorList>
            <person name="Reynolds N.K."/>
            <person name="Stajich J.E."/>
            <person name="Barry K."/>
            <person name="Grigoriev I.V."/>
            <person name="Crous P."/>
            <person name="Smith M.E."/>
        </authorList>
    </citation>
    <scope>NUCLEOTIDE SEQUENCE</scope>
    <source>
        <strain evidence="3">RSA 861</strain>
    </source>
</reference>
<evidence type="ECO:0000313" key="4">
    <source>
        <dbReference type="Proteomes" id="UP001150569"/>
    </source>
</evidence>
<dbReference type="InterPro" id="IPR002937">
    <property type="entry name" value="Amino_oxidase"/>
</dbReference>
<dbReference type="EMBL" id="JANBPT010000671">
    <property type="protein sequence ID" value="KAJ1914687.1"/>
    <property type="molecule type" value="Genomic_DNA"/>
</dbReference>
<dbReference type="InterPro" id="IPR050464">
    <property type="entry name" value="Zeta_carotene_desat/Oxidored"/>
</dbReference>
<dbReference type="Gene3D" id="3.50.50.60">
    <property type="entry name" value="FAD/NAD(P)-binding domain"/>
    <property type="match status" value="1"/>
</dbReference>
<keyword evidence="1" id="KW-0472">Membrane</keyword>
<evidence type="ECO:0000256" key="1">
    <source>
        <dbReference type="SAM" id="Phobius"/>
    </source>
</evidence>
<name>A0A9W7ZRS7_9FUNG</name>
<comment type="caution">
    <text evidence="3">The sequence shown here is derived from an EMBL/GenBank/DDBJ whole genome shotgun (WGS) entry which is preliminary data.</text>
</comment>
<feature type="transmembrane region" description="Helical" evidence="1">
    <location>
        <begin position="12"/>
        <end position="29"/>
    </location>
</feature>
<evidence type="ECO:0000313" key="3">
    <source>
        <dbReference type="EMBL" id="KAJ1914687.1"/>
    </source>
</evidence>
<protein>
    <recommendedName>
        <fullName evidence="2">Amine oxidase domain-containing protein</fullName>
    </recommendedName>
</protein>
<dbReference type="PANTHER" id="PTHR42923">
    <property type="entry name" value="PROTOPORPHYRINOGEN OXIDASE"/>
    <property type="match status" value="1"/>
</dbReference>
<dbReference type="AlphaFoldDB" id="A0A9W7ZRS7"/>
<dbReference type="Pfam" id="PF01593">
    <property type="entry name" value="Amino_oxidase"/>
    <property type="match status" value="1"/>
</dbReference>
<accession>A0A9W7ZRS7</accession>
<proteinExistence type="predicted"/>
<dbReference type="InterPro" id="IPR036188">
    <property type="entry name" value="FAD/NAD-bd_sf"/>
</dbReference>
<dbReference type="SUPFAM" id="SSF51905">
    <property type="entry name" value="FAD/NAD(P)-binding domain"/>
    <property type="match status" value="1"/>
</dbReference>
<dbReference type="GO" id="GO:0016491">
    <property type="term" value="F:oxidoreductase activity"/>
    <property type="evidence" value="ECO:0007669"/>
    <property type="project" value="InterPro"/>
</dbReference>
<feature type="domain" description="Amine oxidase" evidence="2">
    <location>
        <begin position="20"/>
        <end position="309"/>
    </location>
</feature>
<keyword evidence="1" id="KW-0812">Transmembrane</keyword>
<keyword evidence="4" id="KW-1185">Reference proteome</keyword>